<dbReference type="InterPro" id="IPR029044">
    <property type="entry name" value="Nucleotide-diphossugar_trans"/>
</dbReference>
<organism evidence="4 5">
    <name type="scientific">Bifidobacterium adolescentis</name>
    <dbReference type="NCBI Taxonomy" id="1680"/>
    <lineage>
        <taxon>Bacteria</taxon>
        <taxon>Bacillati</taxon>
        <taxon>Actinomycetota</taxon>
        <taxon>Actinomycetes</taxon>
        <taxon>Bifidobacteriales</taxon>
        <taxon>Bifidobacteriaceae</taxon>
        <taxon>Bifidobacterium</taxon>
    </lineage>
</organism>
<sequence>MISIIIPVYNAEKYIIQCLESIKQQNVDLEVICVDDGSTDRSRLLIDKYSRENSFVKYIYQDNAGAPAARNNGLSIAVGDYCMFFDSDDILFPGALKSMLSAIDSSNADIVLGNYWEIDDSGMRTKLIEQRAYIPNMSNRWYFSLCPPLPGNKLIRKKVLDCNGIKFEPLKIGQDLNFYLRLLAVINKIVYLQHAVMGYRIVQGSISRQYSLKILDICNSVDNIKEYYKKLGKSIEYKKYISIVELIAYRSQLSKIRFFKKSDRKKIVHVLWNRIRCCNVPDAKLLKIYIKERIKCIIIIIISSIGCVRKVARF</sequence>
<evidence type="ECO:0000256" key="2">
    <source>
        <dbReference type="ARBA" id="ARBA00022679"/>
    </source>
</evidence>
<evidence type="ECO:0000259" key="3">
    <source>
        <dbReference type="Pfam" id="PF00535"/>
    </source>
</evidence>
<dbReference type="PANTHER" id="PTHR22916:SF51">
    <property type="entry name" value="GLYCOSYLTRANSFERASE EPSH-RELATED"/>
    <property type="match status" value="1"/>
</dbReference>
<keyword evidence="5" id="KW-1185">Reference proteome</keyword>
<keyword evidence="2" id="KW-0808">Transferase</keyword>
<dbReference type="Gene3D" id="3.90.550.10">
    <property type="entry name" value="Spore Coat Polysaccharide Biosynthesis Protein SpsA, Chain A"/>
    <property type="match status" value="1"/>
</dbReference>
<dbReference type="EMBL" id="AP028457">
    <property type="protein sequence ID" value="BEK83677.1"/>
    <property type="molecule type" value="Genomic_DNA"/>
</dbReference>
<evidence type="ECO:0000256" key="1">
    <source>
        <dbReference type="ARBA" id="ARBA00022676"/>
    </source>
</evidence>
<dbReference type="Pfam" id="PF00535">
    <property type="entry name" value="Glycos_transf_2"/>
    <property type="match status" value="1"/>
</dbReference>
<dbReference type="CDD" id="cd00761">
    <property type="entry name" value="Glyco_tranf_GTA_type"/>
    <property type="match status" value="1"/>
</dbReference>
<proteinExistence type="predicted"/>
<feature type="domain" description="Glycosyltransferase 2-like" evidence="3">
    <location>
        <begin position="3"/>
        <end position="162"/>
    </location>
</feature>
<dbReference type="RefSeq" id="WP_347309521.1">
    <property type="nucleotide sequence ID" value="NZ_CP156177.1"/>
</dbReference>
<dbReference type="SUPFAM" id="SSF53448">
    <property type="entry name" value="Nucleotide-diphospho-sugar transferases"/>
    <property type="match status" value="1"/>
</dbReference>
<evidence type="ECO:0000313" key="5">
    <source>
        <dbReference type="Proteomes" id="UP001357973"/>
    </source>
</evidence>
<reference evidence="4 5" key="1">
    <citation type="submission" date="2023-06" db="EMBL/GenBank/DDBJ databases">
        <title>Complete Genome Sequences of Bifidobacterium faecale strain JCM19861T was isolated from human faeces by Jung-Hye Choi et al. (2014).</title>
        <authorList>
            <person name="Okuhama S."/>
            <person name="Takahashi H."/>
            <person name="Imaizumi K."/>
            <person name="Nakayama S."/>
            <person name="Ogata Y."/>
            <person name="Suda W."/>
        </authorList>
    </citation>
    <scope>NUCLEOTIDE SEQUENCE [LARGE SCALE GENOMIC DNA]</scope>
    <source>
        <strain evidence="4 5">JCM 19861</strain>
    </source>
</reference>
<name>A0ABM8IVL9_BIFAD</name>
<accession>A0ABM8IVL9</accession>
<keyword evidence="1" id="KW-0328">Glycosyltransferase</keyword>
<gene>
    <name evidence="4" type="ORF">B19861_16190</name>
</gene>
<dbReference type="Proteomes" id="UP001357973">
    <property type="component" value="Chromosome"/>
</dbReference>
<dbReference type="PANTHER" id="PTHR22916">
    <property type="entry name" value="GLYCOSYLTRANSFERASE"/>
    <property type="match status" value="1"/>
</dbReference>
<dbReference type="InterPro" id="IPR001173">
    <property type="entry name" value="Glyco_trans_2-like"/>
</dbReference>
<evidence type="ECO:0000313" key="4">
    <source>
        <dbReference type="EMBL" id="BEK83677.1"/>
    </source>
</evidence>
<protein>
    <submittedName>
        <fullName evidence="4">Glycosyltransferase family 2 protein</fullName>
    </submittedName>
</protein>